<dbReference type="RefSeq" id="WP_217789585.1">
    <property type="nucleotide sequence ID" value="NZ_JAHSPG010000001.1"/>
</dbReference>
<dbReference type="InterPro" id="IPR001466">
    <property type="entry name" value="Beta-lactam-related"/>
</dbReference>
<evidence type="ECO:0000256" key="3">
    <source>
        <dbReference type="ARBA" id="ARBA00022803"/>
    </source>
</evidence>
<protein>
    <submittedName>
        <fullName evidence="8">Serine hydrolase</fullName>
    </submittedName>
</protein>
<evidence type="ECO:0000313" key="8">
    <source>
        <dbReference type="EMBL" id="MBV4356044.1"/>
    </source>
</evidence>
<feature type="repeat" description="TPR" evidence="5">
    <location>
        <begin position="450"/>
        <end position="483"/>
    </location>
</feature>
<gene>
    <name evidence="8" type="ORF">KTO63_02720</name>
</gene>
<evidence type="ECO:0000256" key="6">
    <source>
        <dbReference type="SAM" id="SignalP"/>
    </source>
</evidence>
<sequence length="496" mass="56229">MKKIAVFLLLLIISTANIFAQNKKQALDKYFTALHDNQRFNGNALVADNGKIVYEKSFGYADFANKKLNTNNTQFCIASITKTFTATGIFQLFEKGKLNIEDPVNKYLPAFPYPEIKVRHLLSHTSGLLPYDKFFDSMRRAHPDTVFTNKDIVARYAALKLPLQYQPGDKATYDNVNYIFLSLIIESITGVAYVDYIKKNVFEPAGMTKTFFPKATFYHYLPEEKTNLVETYNYPFVYSTAMQKTDTIKFVADYWQNYQFKGFGEIITTTEDLLKYDQALYNDKLLSDETLVKAYTLTKLNNGKDSPVEIGLGWKVYTDNPFGQVVGHTGGLIGLSAVFLRNITRHQTVILFDNTQNRTEDAGEDAFKILNGGKAIPLAKSAAREYGRTLVSKGIEAADIALIAMKKDSAHYSLVEKEFNTLGYDLMANKKLNLALEAFKTNMQLFLQSWNVYDSYGEALLENGQKEEAIKMYKKSVELNPENENGVKVLKDLSKE</sequence>
<accession>A0A9E2W2Q2</accession>
<reference evidence="8" key="1">
    <citation type="submission" date="2021-06" db="EMBL/GenBank/DDBJ databases">
        <authorList>
            <person name="Huq M.A."/>
        </authorList>
    </citation>
    <scope>NUCLEOTIDE SEQUENCE</scope>
    <source>
        <strain evidence="8">MAH-26</strain>
    </source>
</reference>
<dbReference type="PROSITE" id="PS50005">
    <property type="entry name" value="TPR"/>
    <property type="match status" value="1"/>
</dbReference>
<organism evidence="8 9">
    <name type="scientific">Pinibacter aurantiacus</name>
    <dbReference type="NCBI Taxonomy" id="2851599"/>
    <lineage>
        <taxon>Bacteria</taxon>
        <taxon>Pseudomonadati</taxon>
        <taxon>Bacteroidota</taxon>
        <taxon>Chitinophagia</taxon>
        <taxon>Chitinophagales</taxon>
        <taxon>Chitinophagaceae</taxon>
        <taxon>Pinibacter</taxon>
    </lineage>
</organism>
<dbReference type="Pfam" id="PF00144">
    <property type="entry name" value="Beta-lactamase"/>
    <property type="match status" value="1"/>
</dbReference>
<evidence type="ECO:0000256" key="1">
    <source>
        <dbReference type="ARBA" id="ARBA00004370"/>
    </source>
</evidence>
<dbReference type="PANTHER" id="PTHR46825:SF11">
    <property type="entry name" value="PENICILLIN-BINDING PROTEIN 4"/>
    <property type="match status" value="1"/>
</dbReference>
<evidence type="ECO:0000256" key="4">
    <source>
        <dbReference type="ARBA" id="ARBA00023136"/>
    </source>
</evidence>
<feature type="chain" id="PRO_5038782516" evidence="6">
    <location>
        <begin position="21"/>
        <end position="496"/>
    </location>
</feature>
<keyword evidence="8" id="KW-0378">Hydrolase</keyword>
<dbReference type="GO" id="GO:0016020">
    <property type="term" value="C:membrane"/>
    <property type="evidence" value="ECO:0007669"/>
    <property type="project" value="UniProtKB-SubCell"/>
</dbReference>
<keyword evidence="9" id="KW-1185">Reference proteome</keyword>
<dbReference type="EMBL" id="JAHSPG010000001">
    <property type="protein sequence ID" value="MBV4356044.1"/>
    <property type="molecule type" value="Genomic_DNA"/>
</dbReference>
<comment type="subcellular location">
    <subcellularLocation>
        <location evidence="1">Membrane</location>
    </subcellularLocation>
</comment>
<name>A0A9E2W2Q2_9BACT</name>
<evidence type="ECO:0000313" key="9">
    <source>
        <dbReference type="Proteomes" id="UP000812270"/>
    </source>
</evidence>
<dbReference type="SMART" id="SM00028">
    <property type="entry name" value="TPR"/>
    <property type="match status" value="2"/>
</dbReference>
<dbReference type="InterPro" id="IPR019734">
    <property type="entry name" value="TPR_rpt"/>
</dbReference>
<proteinExistence type="predicted"/>
<dbReference type="Proteomes" id="UP000812270">
    <property type="component" value="Unassembled WGS sequence"/>
</dbReference>
<evidence type="ECO:0000256" key="5">
    <source>
        <dbReference type="PROSITE-ProRule" id="PRU00339"/>
    </source>
</evidence>
<feature type="domain" description="Beta-lactamase-related" evidence="7">
    <location>
        <begin position="27"/>
        <end position="369"/>
    </location>
</feature>
<dbReference type="InterPro" id="IPR013105">
    <property type="entry name" value="TPR_2"/>
</dbReference>
<evidence type="ECO:0000256" key="2">
    <source>
        <dbReference type="ARBA" id="ARBA00022737"/>
    </source>
</evidence>
<keyword evidence="6" id="KW-0732">Signal</keyword>
<dbReference type="PANTHER" id="PTHR46825">
    <property type="entry name" value="D-ALANYL-D-ALANINE-CARBOXYPEPTIDASE/ENDOPEPTIDASE AMPH"/>
    <property type="match status" value="1"/>
</dbReference>
<dbReference type="GO" id="GO:0016787">
    <property type="term" value="F:hydrolase activity"/>
    <property type="evidence" value="ECO:0007669"/>
    <property type="project" value="UniProtKB-KW"/>
</dbReference>
<comment type="caution">
    <text evidence="8">The sequence shown here is derived from an EMBL/GenBank/DDBJ whole genome shotgun (WGS) entry which is preliminary data.</text>
</comment>
<keyword evidence="4" id="KW-0472">Membrane</keyword>
<dbReference type="InterPro" id="IPR050491">
    <property type="entry name" value="AmpC-like"/>
</dbReference>
<dbReference type="Pfam" id="PF07719">
    <property type="entry name" value="TPR_2"/>
    <property type="match status" value="1"/>
</dbReference>
<dbReference type="AlphaFoldDB" id="A0A9E2W2Q2"/>
<evidence type="ECO:0000259" key="7">
    <source>
        <dbReference type="Pfam" id="PF00144"/>
    </source>
</evidence>
<keyword evidence="2" id="KW-0677">Repeat</keyword>
<keyword evidence="3 5" id="KW-0802">TPR repeat</keyword>
<dbReference type="PROSITE" id="PS50293">
    <property type="entry name" value="TPR_REGION"/>
    <property type="match status" value="1"/>
</dbReference>
<feature type="signal peptide" evidence="6">
    <location>
        <begin position="1"/>
        <end position="20"/>
    </location>
</feature>